<evidence type="ECO:0000313" key="1">
    <source>
        <dbReference type="EMBL" id="KAI0087012.1"/>
    </source>
</evidence>
<keyword evidence="2" id="KW-1185">Reference proteome</keyword>
<comment type="caution">
    <text evidence="1">The sequence shown here is derived from an EMBL/GenBank/DDBJ whole genome shotgun (WGS) entry which is preliminary data.</text>
</comment>
<accession>A0ACB8TY67</accession>
<dbReference type="EMBL" id="MU274920">
    <property type="protein sequence ID" value="KAI0087012.1"/>
    <property type="molecule type" value="Genomic_DNA"/>
</dbReference>
<gene>
    <name evidence="1" type="ORF">BDY19DRAFT_894052</name>
</gene>
<dbReference type="Proteomes" id="UP001055072">
    <property type="component" value="Unassembled WGS sequence"/>
</dbReference>
<name>A0ACB8TY67_9APHY</name>
<proteinExistence type="predicted"/>
<sequence length="239" mass="26581">AAKPCRFYQDTGRCAKGDRCNLCSSVDLPDSASESDTTGSDHHEWQIQVEDKSECTGKDARQGGNYYPITWRVIGGGVMMSGSREICQDYISGRCEEGIDCKFSHPAAGDESEPVMISGFPPNAFYAPTSPLQLMPVPVFLQPPPLRHPRRNIRRAQTRTNDRLQRQKYPMLYDGSTLLPIDPSQDVIENTSEEETPILSPQSTKPRELLAPRAIERPMSTPPSTSAVTKMFRVSSFNV</sequence>
<protein>
    <submittedName>
        <fullName evidence="1">Uncharacterized protein</fullName>
    </submittedName>
</protein>
<feature type="non-terminal residue" evidence="1">
    <location>
        <position position="1"/>
    </location>
</feature>
<reference evidence="1" key="1">
    <citation type="journal article" date="2021" name="Environ. Microbiol.">
        <title>Gene family expansions and transcriptome signatures uncover fungal adaptations to wood decay.</title>
        <authorList>
            <person name="Hage H."/>
            <person name="Miyauchi S."/>
            <person name="Viragh M."/>
            <person name="Drula E."/>
            <person name="Min B."/>
            <person name="Chaduli D."/>
            <person name="Navarro D."/>
            <person name="Favel A."/>
            <person name="Norest M."/>
            <person name="Lesage-Meessen L."/>
            <person name="Balint B."/>
            <person name="Merenyi Z."/>
            <person name="de Eugenio L."/>
            <person name="Morin E."/>
            <person name="Martinez A.T."/>
            <person name="Baldrian P."/>
            <person name="Stursova M."/>
            <person name="Martinez M.J."/>
            <person name="Novotny C."/>
            <person name="Magnuson J.K."/>
            <person name="Spatafora J.W."/>
            <person name="Maurice S."/>
            <person name="Pangilinan J."/>
            <person name="Andreopoulos W."/>
            <person name="LaButti K."/>
            <person name="Hundley H."/>
            <person name="Na H."/>
            <person name="Kuo A."/>
            <person name="Barry K."/>
            <person name="Lipzen A."/>
            <person name="Henrissat B."/>
            <person name="Riley R."/>
            <person name="Ahrendt S."/>
            <person name="Nagy L.G."/>
            <person name="Grigoriev I.V."/>
            <person name="Martin F."/>
            <person name="Rosso M.N."/>
        </authorList>
    </citation>
    <scope>NUCLEOTIDE SEQUENCE</scope>
    <source>
        <strain evidence="1">CBS 384.51</strain>
    </source>
</reference>
<organism evidence="1 2">
    <name type="scientific">Irpex rosettiformis</name>
    <dbReference type="NCBI Taxonomy" id="378272"/>
    <lineage>
        <taxon>Eukaryota</taxon>
        <taxon>Fungi</taxon>
        <taxon>Dikarya</taxon>
        <taxon>Basidiomycota</taxon>
        <taxon>Agaricomycotina</taxon>
        <taxon>Agaricomycetes</taxon>
        <taxon>Polyporales</taxon>
        <taxon>Irpicaceae</taxon>
        <taxon>Irpex</taxon>
    </lineage>
</organism>
<evidence type="ECO:0000313" key="2">
    <source>
        <dbReference type="Proteomes" id="UP001055072"/>
    </source>
</evidence>